<keyword evidence="5 7" id="KW-0804">Transcription</keyword>
<feature type="region of interest" description="Disordered" evidence="9">
    <location>
        <begin position="197"/>
        <end position="235"/>
    </location>
</feature>
<comment type="caution">
    <text evidence="11">The sequence shown here is derived from an EMBL/GenBank/DDBJ whole genome shotgun (WGS) entry which is preliminary data.</text>
</comment>
<evidence type="ECO:0000256" key="5">
    <source>
        <dbReference type="ARBA" id="ARBA00023163"/>
    </source>
</evidence>
<dbReference type="InterPro" id="IPR009057">
    <property type="entry name" value="Homeodomain-like_sf"/>
</dbReference>
<dbReference type="EMBL" id="JACIEE010000002">
    <property type="protein sequence ID" value="MBB3975987.1"/>
    <property type="molecule type" value="Genomic_DNA"/>
</dbReference>
<evidence type="ECO:0000256" key="9">
    <source>
        <dbReference type="SAM" id="MobiDB-lite"/>
    </source>
</evidence>
<dbReference type="InterPro" id="IPR017757">
    <property type="entry name" value="Tscrpt_rep_BetI"/>
</dbReference>
<dbReference type="PANTHER" id="PTHR30055:SF234">
    <property type="entry name" value="HTH-TYPE TRANSCRIPTIONAL REGULATOR BETI"/>
    <property type="match status" value="1"/>
</dbReference>
<gene>
    <name evidence="7" type="primary">betI</name>
    <name evidence="11" type="ORF">GGQ64_001174</name>
</gene>
<dbReference type="HAMAP" id="MF_00768">
    <property type="entry name" value="HTH_type_BetI"/>
    <property type="match status" value="1"/>
</dbReference>
<evidence type="ECO:0000256" key="4">
    <source>
        <dbReference type="ARBA" id="ARBA00023125"/>
    </source>
</evidence>
<dbReference type="SUPFAM" id="SSF46689">
    <property type="entry name" value="Homeodomain-like"/>
    <property type="match status" value="1"/>
</dbReference>
<keyword evidence="3 7" id="KW-0805">Transcription regulation</keyword>
<dbReference type="AlphaFoldDB" id="A0A7W6D8B9"/>
<dbReference type="NCBIfam" id="TIGR03384">
    <property type="entry name" value="betaine_BetI"/>
    <property type="match status" value="1"/>
</dbReference>
<evidence type="ECO:0000256" key="8">
    <source>
        <dbReference type="PROSITE-ProRule" id="PRU00335"/>
    </source>
</evidence>
<evidence type="ECO:0000313" key="11">
    <source>
        <dbReference type="EMBL" id="MBB3975987.1"/>
    </source>
</evidence>
<evidence type="ECO:0000256" key="2">
    <source>
        <dbReference type="ARBA" id="ARBA00022491"/>
    </source>
</evidence>
<name>A0A7W6D8B9_9HYPH</name>
<comment type="pathway">
    <text evidence="1 7">Amine and polyamine biosynthesis; betaine biosynthesis via choline pathway [regulation].</text>
</comment>
<dbReference type="Pfam" id="PF13977">
    <property type="entry name" value="TetR_C_6"/>
    <property type="match status" value="1"/>
</dbReference>
<dbReference type="GO" id="GO:0003700">
    <property type="term" value="F:DNA-binding transcription factor activity"/>
    <property type="evidence" value="ECO:0007669"/>
    <property type="project" value="UniProtKB-UniRule"/>
</dbReference>
<dbReference type="PROSITE" id="PS01081">
    <property type="entry name" value="HTH_TETR_1"/>
    <property type="match status" value="1"/>
</dbReference>
<evidence type="ECO:0000256" key="7">
    <source>
        <dbReference type="HAMAP-Rule" id="MF_00768"/>
    </source>
</evidence>
<dbReference type="InterPro" id="IPR039538">
    <property type="entry name" value="BetI_C"/>
</dbReference>
<feature type="domain" description="HTH tetR-type" evidence="10">
    <location>
        <begin position="8"/>
        <end position="68"/>
    </location>
</feature>
<accession>A0A7W6D8B9</accession>
<comment type="function">
    <text evidence="6">Repressor involved in the biosynthesis of the osmoprotectant glycine betaine. It represses transcription of the choline transporter BetT and the genes of BetAB involved in the synthesis of glycine betaine.</text>
</comment>
<dbReference type="PANTHER" id="PTHR30055">
    <property type="entry name" value="HTH-TYPE TRANSCRIPTIONAL REGULATOR RUTR"/>
    <property type="match status" value="1"/>
</dbReference>
<keyword evidence="4 7" id="KW-0238">DNA-binding</keyword>
<sequence length="235" mass="25226">MPKVGMEPVRRRALMDATLKAVGDHGSLAVTMSEIARHAGVSPALAHHYFGSKEQLLLATIRSLLQQLRDDAVKAVQAVHTPREKLSAIIRVSFHADQFAPETIAAWLAFYAEAQRSEETRRLLVLYARRLRSNLVARLATLCPREDAVRIAEGAAAMIDGLYIRQGLRAAPISAAASIALTEDYLEAQLRVVGGTASGVAPHPPAGTFSPQAGRRTDTAPSPSAVPSPRLRGEG</sequence>
<reference evidence="11 12" key="1">
    <citation type="submission" date="2020-08" db="EMBL/GenBank/DDBJ databases">
        <title>Genomic Encyclopedia of Type Strains, Phase IV (KMG-IV): sequencing the most valuable type-strain genomes for metagenomic binning, comparative biology and taxonomic classification.</title>
        <authorList>
            <person name="Goeker M."/>
        </authorList>
    </citation>
    <scope>NUCLEOTIDE SEQUENCE [LARGE SCALE GENOMIC DNA]</scope>
    <source>
        <strain evidence="11 12">DSM 100211</strain>
    </source>
</reference>
<dbReference type="InterPro" id="IPR001647">
    <property type="entry name" value="HTH_TetR"/>
</dbReference>
<comment type="function">
    <text evidence="7">Repressor involved in choline regulation of the bet genes.</text>
</comment>
<dbReference type="InterPro" id="IPR036271">
    <property type="entry name" value="Tet_transcr_reg_TetR-rel_C_sf"/>
</dbReference>
<evidence type="ECO:0000313" key="12">
    <source>
        <dbReference type="Proteomes" id="UP000574761"/>
    </source>
</evidence>
<dbReference type="RefSeq" id="WP_183800401.1">
    <property type="nucleotide sequence ID" value="NZ_JACIEE010000002.1"/>
</dbReference>
<dbReference type="InterPro" id="IPR050109">
    <property type="entry name" value="HTH-type_TetR-like_transc_reg"/>
</dbReference>
<dbReference type="GO" id="GO:0019285">
    <property type="term" value="P:glycine betaine biosynthetic process from choline"/>
    <property type="evidence" value="ECO:0007669"/>
    <property type="project" value="UniProtKB-UniRule"/>
</dbReference>
<keyword evidence="12" id="KW-1185">Reference proteome</keyword>
<dbReference type="NCBIfam" id="NF001978">
    <property type="entry name" value="PRK00767.1"/>
    <property type="match status" value="1"/>
</dbReference>
<proteinExistence type="inferred from homology"/>
<evidence type="ECO:0000259" key="10">
    <source>
        <dbReference type="PROSITE" id="PS50977"/>
    </source>
</evidence>
<dbReference type="Gene3D" id="1.10.357.10">
    <property type="entry name" value="Tetracycline Repressor, domain 2"/>
    <property type="match status" value="1"/>
</dbReference>
<evidence type="ECO:0000256" key="6">
    <source>
        <dbReference type="ARBA" id="ARBA00024936"/>
    </source>
</evidence>
<dbReference type="GO" id="GO:0000976">
    <property type="term" value="F:transcription cis-regulatory region binding"/>
    <property type="evidence" value="ECO:0007669"/>
    <property type="project" value="TreeGrafter"/>
</dbReference>
<evidence type="ECO:0000256" key="1">
    <source>
        <dbReference type="ARBA" id="ARBA00004719"/>
    </source>
</evidence>
<protein>
    <recommendedName>
        <fullName evidence="7">HTH-type transcriptional regulator BetI</fullName>
    </recommendedName>
</protein>
<organism evidence="11 12">
    <name type="scientific">Mycoplana azooxidifex</name>
    <dbReference type="NCBI Taxonomy" id="1636188"/>
    <lineage>
        <taxon>Bacteria</taxon>
        <taxon>Pseudomonadati</taxon>
        <taxon>Pseudomonadota</taxon>
        <taxon>Alphaproteobacteria</taxon>
        <taxon>Hyphomicrobiales</taxon>
        <taxon>Rhizobiaceae</taxon>
        <taxon>Mycoplana</taxon>
    </lineage>
</organism>
<dbReference type="InterPro" id="IPR023772">
    <property type="entry name" value="DNA-bd_HTH_TetR-type_CS"/>
</dbReference>
<keyword evidence="2 7" id="KW-0678">Repressor</keyword>
<dbReference type="Proteomes" id="UP000574761">
    <property type="component" value="Unassembled WGS sequence"/>
</dbReference>
<dbReference type="Pfam" id="PF00440">
    <property type="entry name" value="TetR_N"/>
    <property type="match status" value="1"/>
</dbReference>
<dbReference type="SUPFAM" id="SSF48498">
    <property type="entry name" value="Tetracyclin repressor-like, C-terminal domain"/>
    <property type="match status" value="1"/>
</dbReference>
<evidence type="ECO:0000256" key="3">
    <source>
        <dbReference type="ARBA" id="ARBA00023015"/>
    </source>
</evidence>
<dbReference type="PROSITE" id="PS50977">
    <property type="entry name" value="HTH_TETR_2"/>
    <property type="match status" value="1"/>
</dbReference>
<dbReference type="GO" id="GO:0045892">
    <property type="term" value="P:negative regulation of DNA-templated transcription"/>
    <property type="evidence" value="ECO:0007669"/>
    <property type="project" value="UniProtKB-UniRule"/>
</dbReference>
<feature type="DNA-binding region" description="H-T-H motif" evidence="7 8">
    <location>
        <begin position="31"/>
        <end position="50"/>
    </location>
</feature>
<dbReference type="UniPathway" id="UPA00529"/>
<dbReference type="PRINTS" id="PR00455">
    <property type="entry name" value="HTHTETR"/>
</dbReference>